<evidence type="ECO:0000313" key="1">
    <source>
        <dbReference type="EMBL" id="RZT75801.1"/>
    </source>
</evidence>
<name>A0ABY0IKU5_9RHOO</name>
<dbReference type="RefSeq" id="WP_130460084.1">
    <property type="nucleotide sequence ID" value="NZ_SHKM01000003.1"/>
</dbReference>
<gene>
    <name evidence="1" type="ORF">EV678_2988</name>
</gene>
<dbReference type="EMBL" id="SHKM01000003">
    <property type="protein sequence ID" value="RZT75801.1"/>
    <property type="molecule type" value="Genomic_DNA"/>
</dbReference>
<organism evidence="1 2">
    <name type="scientific">Azospira oryzae</name>
    <dbReference type="NCBI Taxonomy" id="146939"/>
    <lineage>
        <taxon>Bacteria</taxon>
        <taxon>Pseudomonadati</taxon>
        <taxon>Pseudomonadota</taxon>
        <taxon>Betaproteobacteria</taxon>
        <taxon>Rhodocyclales</taxon>
        <taxon>Rhodocyclaceae</taxon>
        <taxon>Azospira</taxon>
    </lineage>
</organism>
<evidence type="ECO:0000313" key="2">
    <source>
        <dbReference type="Proteomes" id="UP000292136"/>
    </source>
</evidence>
<dbReference type="Proteomes" id="UP000292136">
    <property type="component" value="Unassembled WGS sequence"/>
</dbReference>
<evidence type="ECO:0008006" key="3">
    <source>
        <dbReference type="Google" id="ProtNLM"/>
    </source>
</evidence>
<protein>
    <recommendedName>
        <fullName evidence="3">Lipoprotein</fullName>
    </recommendedName>
</protein>
<keyword evidence="2" id="KW-1185">Reference proteome</keyword>
<accession>A0ABY0IKU5</accession>
<proteinExistence type="predicted"/>
<comment type="caution">
    <text evidence="1">The sequence shown here is derived from an EMBL/GenBank/DDBJ whole genome shotgun (WGS) entry which is preliminary data.</text>
</comment>
<sequence length="250" mass="27787">MGKQEQDGARASPALAAAAALLLALALPGCTTRTSHDGRSESRFDPRAIAKTDIDRVIDASQREVSAGLKRLTEKLYRRNPREWKKVGQPSLEAAVARIFDNNQWPELEGRREAQAMLLAFREDYHGDRVLALMAGVNGMVQAAYEHKTDFYVLDGLDAQKLYNCARNLEIVAWRLNNNRNVEGELYILSNEPDAAVRNLSFEREIGRLVGLLDFLSVVVADKNGRTVNRVMQNLATAVFLPVAALTPIK</sequence>
<reference evidence="1 2" key="1">
    <citation type="submission" date="2019-02" db="EMBL/GenBank/DDBJ databases">
        <title>Genomic Encyclopedia of Type Strains, Phase IV (KMG-IV): sequencing the most valuable type-strain genomes for metagenomic binning, comparative biology and taxonomic classification.</title>
        <authorList>
            <person name="Goeker M."/>
        </authorList>
    </citation>
    <scope>NUCLEOTIDE SEQUENCE [LARGE SCALE GENOMIC DNA]</scope>
    <source>
        <strain evidence="1 2">DSM 21223</strain>
    </source>
</reference>